<dbReference type="EMBL" id="MK072389">
    <property type="protein sequence ID" value="AYV83483.1"/>
    <property type="molecule type" value="Genomic_DNA"/>
</dbReference>
<proteinExistence type="predicted"/>
<name>A0A3G5AC92_9VIRU</name>
<organism evidence="1">
    <name type="scientific">Hyperionvirus sp</name>
    <dbReference type="NCBI Taxonomy" id="2487770"/>
    <lineage>
        <taxon>Viruses</taxon>
        <taxon>Varidnaviria</taxon>
        <taxon>Bamfordvirae</taxon>
        <taxon>Nucleocytoviricota</taxon>
        <taxon>Megaviricetes</taxon>
        <taxon>Imitervirales</taxon>
        <taxon>Mimiviridae</taxon>
        <taxon>Klosneuvirinae</taxon>
    </lineage>
</organism>
<gene>
    <name evidence="1" type="ORF">Hyperionvirus7_54</name>
</gene>
<evidence type="ECO:0000313" key="1">
    <source>
        <dbReference type="EMBL" id="AYV83483.1"/>
    </source>
</evidence>
<sequence>MVEEIKLPLRRGLSLTHYLQFEQKKGFVQGAHVFETKQATLEDFLKLVKEISDLSVGGAAISEERVRLFIKTATVINSLREYLATETTKKIKCICVGDKIEPFTAFFIAATSNFDVVAVSPLMLRVSNLKNLTCVRSEIESFFLPPSPEEITIIIWLTSNGGLEKFIETIDFSKRIIVLASACKDMYHHWFPTPLPFIEDDKLNMLLWDSK</sequence>
<reference evidence="1" key="1">
    <citation type="submission" date="2018-10" db="EMBL/GenBank/DDBJ databases">
        <title>Hidden diversity of soil giant viruses.</title>
        <authorList>
            <person name="Schulz F."/>
            <person name="Alteio L."/>
            <person name="Goudeau D."/>
            <person name="Ryan E.M."/>
            <person name="Malmstrom R.R."/>
            <person name="Blanchard J."/>
            <person name="Woyke T."/>
        </authorList>
    </citation>
    <scope>NUCLEOTIDE SEQUENCE</scope>
    <source>
        <strain evidence="1">HYV1</strain>
    </source>
</reference>
<accession>A0A3G5AC92</accession>
<protein>
    <submittedName>
        <fullName evidence="1">Uncharacterized protein</fullName>
    </submittedName>
</protein>